<keyword evidence="2" id="KW-1185">Reference proteome</keyword>
<proteinExistence type="predicted"/>
<evidence type="ECO:0000313" key="2">
    <source>
        <dbReference type="Proteomes" id="UP000464416"/>
    </source>
</evidence>
<protein>
    <submittedName>
        <fullName evidence="1">Uncharacterized protein</fullName>
    </submittedName>
</protein>
<name>A0A6B9SWP5_9CAUD</name>
<dbReference type="EMBL" id="MN844877">
    <property type="protein sequence ID" value="QHJ75357.1"/>
    <property type="molecule type" value="Genomic_DNA"/>
</dbReference>
<dbReference type="Proteomes" id="UP000464416">
    <property type="component" value="Segment"/>
</dbReference>
<sequence length="64" mass="6665">MSLASGTDTTAELRTLYTAVAKLEVMLRQYDDGSATATKPGRFAEADIDTQITAVSAAITAVNA</sequence>
<evidence type="ECO:0000313" key="1">
    <source>
        <dbReference type="EMBL" id="QHJ75357.1"/>
    </source>
</evidence>
<gene>
    <name evidence="1" type="ORF">SnaR1_gp34</name>
</gene>
<accession>A0A6B9SWP5</accession>
<reference evidence="1 2" key="1">
    <citation type="submission" date="2019-12" db="EMBL/GenBank/DDBJ databases">
        <title>The first sequenced Sphaerotilus natans bacteriophage genome is one of a kind - characterization and potential to control this filamentous bacterium in WWTP.</title>
        <authorList>
            <person name="Ferreira R."/>
            <person name="Amado R."/>
            <person name="Padrao J."/>
            <person name="Ferreira V."/>
            <person name="Dias N.M."/>
            <person name="Melo L.D.R."/>
            <person name="Azeredo J."/>
            <person name="Santos S.B."/>
            <person name="Nicolau A."/>
        </authorList>
    </citation>
    <scope>NUCLEOTIDE SEQUENCE [LARGE SCALE GENOMIC DNA]</scope>
</reference>
<organism evidence="1 2">
    <name type="scientific">Sphaerotilus phage vB_SnaP-R1</name>
    <dbReference type="NCBI Taxonomy" id="2696336"/>
    <lineage>
        <taxon>Viruses</taxon>
        <taxon>Duplodnaviria</taxon>
        <taxon>Heunggongvirae</taxon>
        <taxon>Uroviricota</taxon>
        <taxon>Caudoviricetes</taxon>
        <taxon>Autographivirales</taxon>
        <taxon>Autoscriptoviridae</taxon>
        <taxon>Natansvirus</taxon>
        <taxon>Natansvirus SnaPR1</taxon>
    </lineage>
</organism>